<dbReference type="InParanoid" id="A0A1B7N0D1"/>
<accession>A0A1B7N0D1</accession>
<evidence type="ECO:0000313" key="1">
    <source>
        <dbReference type="EMBL" id="OAX38319.1"/>
    </source>
</evidence>
<organism evidence="1 2">
    <name type="scientific">Rhizopogon vinicolor AM-OR11-026</name>
    <dbReference type="NCBI Taxonomy" id="1314800"/>
    <lineage>
        <taxon>Eukaryota</taxon>
        <taxon>Fungi</taxon>
        <taxon>Dikarya</taxon>
        <taxon>Basidiomycota</taxon>
        <taxon>Agaricomycotina</taxon>
        <taxon>Agaricomycetes</taxon>
        <taxon>Agaricomycetidae</taxon>
        <taxon>Boletales</taxon>
        <taxon>Suillineae</taxon>
        <taxon>Rhizopogonaceae</taxon>
        <taxon>Rhizopogon</taxon>
    </lineage>
</organism>
<gene>
    <name evidence="1" type="ORF">K503DRAFT_170507</name>
</gene>
<dbReference type="AlphaFoldDB" id="A0A1B7N0D1"/>
<name>A0A1B7N0D1_9AGAM</name>
<dbReference type="EMBL" id="KV448301">
    <property type="protein sequence ID" value="OAX38319.1"/>
    <property type="molecule type" value="Genomic_DNA"/>
</dbReference>
<sequence length="186" mass="21208">MPVVGATKKLMQNNLRGIFEHARRRMRGFIRTTMQRTKRTARSMVILKLQFNVHMGAGELLASRFDGVSNKCKPTAGCRVVCPGTNALTEKRADRRSRSRFIDGIECIFGSDMRQYAATQLLRTCYYSHFRSERKFVKQRKNESHWPIAVPNISNTAEIKKNSCRRASHSGKSICHLSGTLLCSRL</sequence>
<evidence type="ECO:0000313" key="2">
    <source>
        <dbReference type="Proteomes" id="UP000092154"/>
    </source>
</evidence>
<dbReference type="Proteomes" id="UP000092154">
    <property type="component" value="Unassembled WGS sequence"/>
</dbReference>
<reference evidence="1 2" key="1">
    <citation type="submission" date="2016-06" db="EMBL/GenBank/DDBJ databases">
        <title>Comparative genomics of the ectomycorrhizal sister species Rhizopogon vinicolor and Rhizopogon vesiculosus (Basidiomycota: Boletales) reveals a divergence of the mating type B locus.</title>
        <authorList>
            <consortium name="DOE Joint Genome Institute"/>
            <person name="Mujic A.B."/>
            <person name="Kuo A."/>
            <person name="Tritt A."/>
            <person name="Lipzen A."/>
            <person name="Chen C."/>
            <person name="Johnson J."/>
            <person name="Sharma A."/>
            <person name="Barry K."/>
            <person name="Grigoriev I.V."/>
            <person name="Spatafora J.W."/>
        </authorList>
    </citation>
    <scope>NUCLEOTIDE SEQUENCE [LARGE SCALE GENOMIC DNA]</scope>
    <source>
        <strain evidence="1 2">AM-OR11-026</strain>
    </source>
</reference>
<keyword evidence="2" id="KW-1185">Reference proteome</keyword>
<protein>
    <submittedName>
        <fullName evidence="1">Uncharacterized protein</fullName>
    </submittedName>
</protein>
<proteinExistence type="predicted"/>